<name>A0A5B9W9H8_9BACT</name>
<evidence type="ECO:0000313" key="5">
    <source>
        <dbReference type="Proteomes" id="UP000324233"/>
    </source>
</evidence>
<protein>
    <submittedName>
        <fullName evidence="4">PspA/IM30 family protein</fullName>
    </submittedName>
</protein>
<keyword evidence="5" id="KW-1185">Reference proteome</keyword>
<reference evidence="4 5" key="1">
    <citation type="submission" date="2019-08" db="EMBL/GenBank/DDBJ databases">
        <title>Deep-cultivation of Planctomycetes and their phenomic and genomic characterization uncovers novel biology.</title>
        <authorList>
            <person name="Wiegand S."/>
            <person name="Jogler M."/>
            <person name="Boedeker C."/>
            <person name="Pinto D."/>
            <person name="Vollmers J."/>
            <person name="Rivas-Marin E."/>
            <person name="Kohn T."/>
            <person name="Peeters S.H."/>
            <person name="Heuer A."/>
            <person name="Rast P."/>
            <person name="Oberbeckmann S."/>
            <person name="Bunk B."/>
            <person name="Jeske O."/>
            <person name="Meyerdierks A."/>
            <person name="Storesund J.E."/>
            <person name="Kallscheuer N."/>
            <person name="Luecker S."/>
            <person name="Lage O.M."/>
            <person name="Pohl T."/>
            <person name="Merkel B.J."/>
            <person name="Hornburger P."/>
            <person name="Mueller R.-W."/>
            <person name="Bruemmer F."/>
            <person name="Labrenz M."/>
            <person name="Spormann A.M."/>
            <person name="Op den Camp H."/>
            <person name="Overmann J."/>
            <person name="Amann R."/>
            <person name="Jetten M.S.M."/>
            <person name="Mascher T."/>
            <person name="Medema M.H."/>
            <person name="Devos D.P."/>
            <person name="Kaster A.-K."/>
            <person name="Ovreas L."/>
            <person name="Rohde M."/>
            <person name="Galperin M.Y."/>
            <person name="Jogler C."/>
        </authorList>
    </citation>
    <scope>NUCLEOTIDE SEQUENCE [LARGE SCALE GENOMIC DNA]</scope>
    <source>
        <strain evidence="4 5">OJF2</strain>
    </source>
</reference>
<dbReference type="KEGG" id="agv:OJF2_53160"/>
<dbReference type="AlphaFoldDB" id="A0A5B9W9H8"/>
<proteinExistence type="inferred from homology"/>
<sequence length="245" mass="27678">MILDQFWRSLRAQIHKLAGLFWEADPIAAMQLEYDRAVDQLRDGRVGLADYRALVERVARQAARGAANAERLDATVRTCLQSGDREAAGRYALDLQRARRELAENRAQLDLHERAYENNLLKIQDAGRKLAEIRERIARYDAELKMSAAEAEMARLAQEFRVDSTTDFGRLESQIQDRIDLDRAKVRVDADLSGQGVDEFRGEQATQGQLAEDALREFERREALSGLPPAGEVARPGRVRVSETS</sequence>
<evidence type="ECO:0000256" key="2">
    <source>
        <dbReference type="SAM" id="Coils"/>
    </source>
</evidence>
<dbReference type="RefSeq" id="WP_168222047.1">
    <property type="nucleotide sequence ID" value="NZ_CP042997.1"/>
</dbReference>
<evidence type="ECO:0000313" key="4">
    <source>
        <dbReference type="EMBL" id="QEH36731.1"/>
    </source>
</evidence>
<feature type="coiled-coil region" evidence="2">
    <location>
        <begin position="95"/>
        <end position="159"/>
    </location>
</feature>
<dbReference type="Proteomes" id="UP000324233">
    <property type="component" value="Chromosome"/>
</dbReference>
<evidence type="ECO:0000256" key="1">
    <source>
        <dbReference type="ARBA" id="ARBA00043985"/>
    </source>
</evidence>
<dbReference type="InterPro" id="IPR007157">
    <property type="entry name" value="PspA_VIPP1"/>
</dbReference>
<feature type="region of interest" description="Disordered" evidence="3">
    <location>
        <begin position="222"/>
        <end position="245"/>
    </location>
</feature>
<evidence type="ECO:0000256" key="3">
    <source>
        <dbReference type="SAM" id="MobiDB-lite"/>
    </source>
</evidence>
<organism evidence="4 5">
    <name type="scientific">Aquisphaera giovannonii</name>
    <dbReference type="NCBI Taxonomy" id="406548"/>
    <lineage>
        <taxon>Bacteria</taxon>
        <taxon>Pseudomonadati</taxon>
        <taxon>Planctomycetota</taxon>
        <taxon>Planctomycetia</taxon>
        <taxon>Isosphaerales</taxon>
        <taxon>Isosphaeraceae</taxon>
        <taxon>Aquisphaera</taxon>
    </lineage>
</organism>
<keyword evidence="2" id="KW-0175">Coiled coil</keyword>
<dbReference type="EMBL" id="CP042997">
    <property type="protein sequence ID" value="QEH36731.1"/>
    <property type="molecule type" value="Genomic_DNA"/>
</dbReference>
<accession>A0A5B9W9H8</accession>
<dbReference type="Pfam" id="PF04012">
    <property type="entry name" value="PspA_IM30"/>
    <property type="match status" value="1"/>
</dbReference>
<comment type="similarity">
    <text evidence="1">Belongs to the PspA/Vipp/IM30 family.</text>
</comment>
<gene>
    <name evidence="4" type="ORF">OJF2_53160</name>
</gene>